<evidence type="ECO:0000313" key="4">
    <source>
        <dbReference type="Proteomes" id="UP000509418"/>
    </source>
</evidence>
<dbReference type="Proteomes" id="UP000509418">
    <property type="component" value="Chromosome"/>
</dbReference>
<feature type="compositionally biased region" description="Low complexity" evidence="1">
    <location>
        <begin position="165"/>
        <end position="179"/>
    </location>
</feature>
<feature type="region of interest" description="Disordered" evidence="1">
    <location>
        <begin position="150"/>
        <end position="200"/>
    </location>
</feature>
<dbReference type="EMBL" id="CP056041">
    <property type="protein sequence ID" value="QKZ24834.1"/>
    <property type="molecule type" value="Genomic_DNA"/>
</dbReference>
<accession>A0A7H8TN13</accession>
<name>A0A7H8TN13_STRCX</name>
<sequence length="246" mass="25321">MTGALAAALALLVWGAAAPASAGGPTSVLLVSPESTETASLYYSDKEYGQLERLLGSAALGTRNKPPEAALEAARQINVTWMVHDVSPWRLDRVYPVDDGKDVWIHTASDLGSTTNGTWHRAHQPSKLRALLSKLGLMGKASSEGRAAIFPPDEEASGTDNGAQDSPSAADETTSAASGSGSGPGTESGSGAGSASASSDGTDWWWALPGAAAGAVLALALRPLALRLPLDRLRGEPGPRQELRDV</sequence>
<evidence type="ECO:0008006" key="5">
    <source>
        <dbReference type="Google" id="ProtNLM"/>
    </source>
</evidence>
<keyword evidence="4" id="KW-1185">Reference proteome</keyword>
<protein>
    <recommendedName>
        <fullName evidence="5">Secreted protein</fullName>
    </recommendedName>
</protein>
<keyword evidence="2" id="KW-0732">Signal</keyword>
<proteinExistence type="predicted"/>
<reference evidence="3 4" key="1">
    <citation type="submission" date="2020-06" db="EMBL/GenBank/DDBJ databases">
        <title>Genome mining for natural products.</title>
        <authorList>
            <person name="Zhang B."/>
            <person name="Shi J."/>
            <person name="Ge H."/>
        </authorList>
    </citation>
    <scope>NUCLEOTIDE SEQUENCE [LARGE SCALE GENOMIC DNA]</scope>
    <source>
        <strain evidence="3 4">NA02069</strain>
    </source>
</reference>
<evidence type="ECO:0000256" key="2">
    <source>
        <dbReference type="SAM" id="SignalP"/>
    </source>
</evidence>
<dbReference type="AlphaFoldDB" id="A0A7H8TN13"/>
<feature type="chain" id="PRO_5028843398" description="Secreted protein" evidence="2">
    <location>
        <begin position="23"/>
        <end position="246"/>
    </location>
</feature>
<feature type="signal peptide" evidence="2">
    <location>
        <begin position="1"/>
        <end position="22"/>
    </location>
</feature>
<organism evidence="3 4">
    <name type="scientific">Streptomyces chartreusis</name>
    <dbReference type="NCBI Taxonomy" id="1969"/>
    <lineage>
        <taxon>Bacteria</taxon>
        <taxon>Bacillati</taxon>
        <taxon>Actinomycetota</taxon>
        <taxon>Actinomycetes</taxon>
        <taxon>Kitasatosporales</taxon>
        <taxon>Streptomycetaceae</taxon>
        <taxon>Streptomyces</taxon>
    </lineage>
</organism>
<evidence type="ECO:0000256" key="1">
    <source>
        <dbReference type="SAM" id="MobiDB-lite"/>
    </source>
</evidence>
<gene>
    <name evidence="3" type="ORF">HUT05_19120</name>
</gene>
<feature type="compositionally biased region" description="Gly residues" evidence="1">
    <location>
        <begin position="180"/>
        <end position="192"/>
    </location>
</feature>
<evidence type="ECO:0000313" key="3">
    <source>
        <dbReference type="EMBL" id="QKZ24834.1"/>
    </source>
</evidence>